<proteinExistence type="predicted"/>
<evidence type="ECO:0000313" key="3">
    <source>
        <dbReference type="EMBL" id="PJK29322.1"/>
    </source>
</evidence>
<dbReference type="InterPro" id="IPR035421">
    <property type="entry name" value="Terminase_6C"/>
</dbReference>
<dbReference type="Gene3D" id="3.30.420.240">
    <property type="match status" value="1"/>
</dbReference>
<dbReference type="RefSeq" id="WP_109792135.1">
    <property type="nucleotide sequence ID" value="NZ_PHIG01000018.1"/>
</dbReference>
<evidence type="ECO:0000313" key="6">
    <source>
        <dbReference type="Proteomes" id="UP000229498"/>
    </source>
</evidence>
<evidence type="ECO:0000313" key="4">
    <source>
        <dbReference type="EMBL" id="PJK30493.1"/>
    </source>
</evidence>
<dbReference type="InterPro" id="IPR027417">
    <property type="entry name" value="P-loop_NTPase"/>
</dbReference>
<dbReference type="EMBL" id="PHIG01000033">
    <property type="protein sequence ID" value="PJK29322.1"/>
    <property type="molecule type" value="Genomic_DNA"/>
</dbReference>
<dbReference type="EMBL" id="PHIG01000025">
    <property type="protein sequence ID" value="PJK30493.1"/>
    <property type="molecule type" value="Genomic_DNA"/>
</dbReference>
<comment type="caution">
    <text evidence="3">The sequence shown here is derived from an EMBL/GenBank/DDBJ whole genome shotgun (WGS) entry which is preliminary data.</text>
</comment>
<accession>A0A2M9G0T0</accession>
<dbReference type="EMBL" id="PHIG01000018">
    <property type="protein sequence ID" value="PJK30716.1"/>
    <property type="molecule type" value="Genomic_DNA"/>
</dbReference>
<dbReference type="OrthoDB" id="9801658at2"/>
<feature type="domain" description="Terminase large subunit gp17-like C-terminal" evidence="2">
    <location>
        <begin position="297"/>
        <end position="445"/>
    </location>
</feature>
<dbReference type="Pfam" id="PF17289">
    <property type="entry name" value="Terminase_6C"/>
    <property type="match status" value="1"/>
</dbReference>
<sequence length="495" mass="53902">MNQGPIEQLMPKTAELPAAMKAMPRGDILLPYQARAVTMTSVSALLVIDKSRRIGLTWGMASHAALTAAAARGEGGMDVWYMGYDLEMAREFIDVVGMWARAFGMAVGEMDEIVLADDEKDIKAFRVKFASGFEVVALPSVARALRGKQGLVILDEAAFYSDLAEVLKAAMALLMWGGSVIVVSTHNGVDNPFNQLIDEIRAGRRKGATMTITFDDAIAEGLYERICLVTGREATPEGRASWCAEIRAFYGADAAEELDCVPSTGAGSWIGLDDIVAAQHPEAGRPELYQKGLVFSGWDVARRRDLSVVAPFEMVGDVLWLREETYMHNRRFAEQYDEIGRMMRDYRVVRLAMDQTGMGEAVVEEIQARHGQERCEGVILSGPRRLDLATILKARFENGTIRIPDSPEIRADLRAIKRVAGPTGAPRLVNDDTVHADIFWAYALAAAAAAEGAFEYGYEAVTGTASGRAGVLGRRAEDDDGPPSLAGFARSKGAW</sequence>
<organism evidence="3 6">
    <name type="scientific">Minwuia thermotolerans</name>
    <dbReference type="NCBI Taxonomy" id="2056226"/>
    <lineage>
        <taxon>Bacteria</taxon>
        <taxon>Pseudomonadati</taxon>
        <taxon>Pseudomonadota</taxon>
        <taxon>Alphaproteobacteria</taxon>
        <taxon>Minwuiales</taxon>
        <taxon>Minwuiaceae</taxon>
        <taxon>Minwuia</taxon>
    </lineage>
</organism>
<protein>
    <recommendedName>
        <fullName evidence="2">Terminase large subunit gp17-like C-terminal domain-containing protein</fullName>
    </recommendedName>
</protein>
<gene>
    <name evidence="5" type="ORF">CVT23_04935</name>
    <name evidence="4" type="ORF">CVT23_05985</name>
    <name evidence="3" type="ORF">CVT23_12010</name>
</gene>
<name>A0A2M9G0T0_9PROT</name>
<dbReference type="Gene3D" id="3.40.50.300">
    <property type="entry name" value="P-loop containing nucleotide triphosphate hydrolases"/>
    <property type="match status" value="1"/>
</dbReference>
<evidence type="ECO:0000259" key="2">
    <source>
        <dbReference type="Pfam" id="PF17289"/>
    </source>
</evidence>
<evidence type="ECO:0000256" key="1">
    <source>
        <dbReference type="ARBA" id="ARBA00022612"/>
    </source>
</evidence>
<evidence type="ECO:0000313" key="5">
    <source>
        <dbReference type="EMBL" id="PJK30716.1"/>
    </source>
</evidence>
<keyword evidence="6" id="KW-1185">Reference proteome</keyword>
<dbReference type="Proteomes" id="UP000229498">
    <property type="component" value="Unassembled WGS sequence"/>
</dbReference>
<dbReference type="AlphaFoldDB" id="A0A2M9G0T0"/>
<keyword evidence="1" id="KW-1188">Viral release from host cell</keyword>
<reference evidence="3 6" key="1">
    <citation type="submission" date="2017-11" db="EMBL/GenBank/DDBJ databases">
        <title>Draft genome sequence of Rhizobiales bacterium SY3-13.</title>
        <authorList>
            <person name="Sun C."/>
        </authorList>
    </citation>
    <scope>NUCLEOTIDE SEQUENCE [LARGE SCALE GENOMIC DNA]</scope>
    <source>
        <strain evidence="3 6">SY3-13</strain>
    </source>
</reference>